<dbReference type="RefSeq" id="XP_056043502.1">
    <property type="nucleotide sequence ID" value="XM_056186008.1"/>
</dbReference>
<name>A0AAD7QUN7_9ASCO</name>
<dbReference type="Proteomes" id="UP001217417">
    <property type="component" value="Unassembled WGS sequence"/>
</dbReference>
<protein>
    <submittedName>
        <fullName evidence="1">Uncharacterized protein</fullName>
    </submittedName>
</protein>
<accession>A0AAD7QUN7</accession>
<dbReference type="AlphaFoldDB" id="A0AAD7QUN7"/>
<evidence type="ECO:0000313" key="2">
    <source>
        <dbReference type="Proteomes" id="UP001217417"/>
    </source>
</evidence>
<gene>
    <name evidence="1" type="ORF">POJ06DRAFT_238792</name>
</gene>
<reference evidence="1" key="1">
    <citation type="submission" date="2023-03" db="EMBL/GenBank/DDBJ databases">
        <title>Near-Complete genome sequence of Lipomyces tetrasporous NRRL Y-64009, an oleaginous yeast capable of growing on lignocellulosic hydrolysates.</title>
        <authorList>
            <consortium name="Lawrence Berkeley National Laboratory"/>
            <person name="Jagtap S.S."/>
            <person name="Liu J.-J."/>
            <person name="Walukiewicz H.E."/>
            <person name="Pangilinan J."/>
            <person name="Lipzen A."/>
            <person name="Ahrendt S."/>
            <person name="Koriabine M."/>
            <person name="Cobaugh K."/>
            <person name="Salamov A."/>
            <person name="Yoshinaga Y."/>
            <person name="Ng V."/>
            <person name="Daum C."/>
            <person name="Grigoriev I.V."/>
            <person name="Slininger P.J."/>
            <person name="Dien B.S."/>
            <person name="Jin Y.-S."/>
            <person name="Rao C.V."/>
        </authorList>
    </citation>
    <scope>NUCLEOTIDE SEQUENCE</scope>
    <source>
        <strain evidence="1">NRRL Y-64009</strain>
    </source>
</reference>
<sequence length="110" mass="12568">MAIPTDNVNVPFIDIDNIKIPACTGETPPIVHETEHMFAWIYGHEIPDDYTGSNRKFMSVELTEEMNELLNNGATEEQMQERYSEYFSMKDDAYYKWLNGDNDGAGGNHS</sequence>
<evidence type="ECO:0000313" key="1">
    <source>
        <dbReference type="EMBL" id="KAJ8100052.1"/>
    </source>
</evidence>
<organism evidence="1 2">
    <name type="scientific">Lipomyces tetrasporus</name>
    <dbReference type="NCBI Taxonomy" id="54092"/>
    <lineage>
        <taxon>Eukaryota</taxon>
        <taxon>Fungi</taxon>
        <taxon>Dikarya</taxon>
        <taxon>Ascomycota</taxon>
        <taxon>Saccharomycotina</taxon>
        <taxon>Lipomycetes</taxon>
        <taxon>Lipomycetales</taxon>
        <taxon>Lipomycetaceae</taxon>
        <taxon>Lipomyces</taxon>
    </lineage>
</organism>
<keyword evidence="2" id="KW-1185">Reference proteome</keyword>
<dbReference type="EMBL" id="JARPMG010000006">
    <property type="protein sequence ID" value="KAJ8100052.1"/>
    <property type="molecule type" value="Genomic_DNA"/>
</dbReference>
<dbReference type="GeneID" id="80881174"/>
<comment type="caution">
    <text evidence="1">The sequence shown here is derived from an EMBL/GenBank/DDBJ whole genome shotgun (WGS) entry which is preliminary data.</text>
</comment>
<proteinExistence type="predicted"/>